<dbReference type="Pfam" id="PF00829">
    <property type="entry name" value="Ribosomal_L21p"/>
    <property type="match status" value="1"/>
</dbReference>
<dbReference type="AlphaFoldDB" id="A0A832Q7V5"/>
<dbReference type="PANTHER" id="PTHR21349:SF0">
    <property type="entry name" value="LARGE RIBOSOMAL SUBUNIT PROTEIN BL21M"/>
    <property type="match status" value="1"/>
</dbReference>
<proteinExistence type="inferred from homology"/>
<dbReference type="InterPro" id="IPR028909">
    <property type="entry name" value="bL21-like"/>
</dbReference>
<dbReference type="Proteomes" id="UP000576550">
    <property type="component" value="Unassembled WGS sequence"/>
</dbReference>
<dbReference type="NCBIfam" id="TIGR00061">
    <property type="entry name" value="L21"/>
    <property type="match status" value="1"/>
</dbReference>
<keyword evidence="4 5" id="KW-0694">RNA-binding</keyword>
<protein>
    <recommendedName>
        <fullName evidence="4">Large ribosomal subunit protein bL21</fullName>
    </recommendedName>
</protein>
<dbReference type="InterPro" id="IPR036164">
    <property type="entry name" value="bL21-like_sf"/>
</dbReference>
<accession>A0A832Q7V5</accession>
<evidence type="ECO:0000256" key="4">
    <source>
        <dbReference type="HAMAP-Rule" id="MF_01363"/>
    </source>
</evidence>
<dbReference type="GO" id="GO:0019843">
    <property type="term" value="F:rRNA binding"/>
    <property type="evidence" value="ECO:0007669"/>
    <property type="project" value="UniProtKB-UniRule"/>
</dbReference>
<evidence type="ECO:0000256" key="3">
    <source>
        <dbReference type="ARBA" id="ARBA00023274"/>
    </source>
</evidence>
<name>A0A832Q7V5_9BACT</name>
<evidence type="ECO:0000256" key="2">
    <source>
        <dbReference type="ARBA" id="ARBA00022980"/>
    </source>
</evidence>
<dbReference type="PANTHER" id="PTHR21349">
    <property type="entry name" value="50S RIBOSOMAL PROTEIN L21"/>
    <property type="match status" value="1"/>
</dbReference>
<comment type="subunit">
    <text evidence="4">Part of the 50S ribosomal subunit. Contacts protein L20.</text>
</comment>
<dbReference type="GO" id="GO:0005840">
    <property type="term" value="C:ribosome"/>
    <property type="evidence" value="ECO:0007669"/>
    <property type="project" value="UniProtKB-KW"/>
</dbReference>
<comment type="function">
    <text evidence="4 5">This protein binds to 23S rRNA in the presence of protein L20.</text>
</comment>
<comment type="caution">
    <text evidence="7">The sequence shown here is derived from an EMBL/GenBank/DDBJ whole genome shotgun (WGS) entry which is preliminary data.</text>
</comment>
<keyword evidence="4 5" id="KW-0699">rRNA-binding</keyword>
<dbReference type="GO" id="GO:0006412">
    <property type="term" value="P:translation"/>
    <property type="evidence" value="ECO:0007669"/>
    <property type="project" value="UniProtKB-UniRule"/>
</dbReference>
<comment type="similarity">
    <text evidence="1 4 5">Belongs to the bacterial ribosomal protein bL21 family.</text>
</comment>
<dbReference type="InterPro" id="IPR001787">
    <property type="entry name" value="Ribosomal_bL21"/>
</dbReference>
<reference evidence="7 8" key="1">
    <citation type="journal article" date="2020" name="Biotechnol. Biofuels">
        <title>New insights from the biogas microbiome by comprehensive genome-resolved metagenomics of nearly 1600 species originating from multiple anaerobic digesters.</title>
        <authorList>
            <person name="Campanaro S."/>
            <person name="Treu L."/>
            <person name="Rodriguez-R L.M."/>
            <person name="Kovalovszki A."/>
            <person name="Ziels R.M."/>
            <person name="Maus I."/>
            <person name="Zhu X."/>
            <person name="Kougias P.G."/>
            <person name="Basile A."/>
            <person name="Luo G."/>
            <person name="Schluter A."/>
            <person name="Konstantinidis K.T."/>
            <person name="Angelidaki I."/>
        </authorList>
    </citation>
    <scope>NUCLEOTIDE SEQUENCE [LARGE SCALE GENOMIC DNA]</scope>
    <source>
        <strain evidence="7">AS05jafATM_89</strain>
    </source>
</reference>
<keyword evidence="2 4" id="KW-0689">Ribosomal protein</keyword>
<dbReference type="GO" id="GO:1990904">
    <property type="term" value="C:ribonucleoprotein complex"/>
    <property type="evidence" value="ECO:0007669"/>
    <property type="project" value="UniProtKB-KW"/>
</dbReference>
<gene>
    <name evidence="4 7" type="primary">rplU</name>
    <name evidence="7" type="ORF">GX533_01680</name>
</gene>
<evidence type="ECO:0000256" key="6">
    <source>
        <dbReference type="SAM" id="MobiDB-lite"/>
    </source>
</evidence>
<dbReference type="HAMAP" id="MF_01363">
    <property type="entry name" value="Ribosomal_bL21"/>
    <property type="match status" value="1"/>
</dbReference>
<evidence type="ECO:0000256" key="1">
    <source>
        <dbReference type="ARBA" id="ARBA00008563"/>
    </source>
</evidence>
<keyword evidence="3 4" id="KW-0687">Ribonucleoprotein</keyword>
<sequence length="139" mass="15543">MADKKETKATKKTTTDKKVDKKATPKKEVKVEAKKSEKFAVIAISGVQLKVFEGMGYEVSKLEGKKGDKLEIKEVLLISDGKDTKVGTPYIDGATVKLEITSQKKGKKIEGFTYKAKSRQRRRYGYRPSITRVLVKSIS</sequence>
<evidence type="ECO:0000313" key="8">
    <source>
        <dbReference type="Proteomes" id="UP000576550"/>
    </source>
</evidence>
<dbReference type="GO" id="GO:0003735">
    <property type="term" value="F:structural constituent of ribosome"/>
    <property type="evidence" value="ECO:0007669"/>
    <property type="project" value="InterPro"/>
</dbReference>
<dbReference type="SUPFAM" id="SSF141091">
    <property type="entry name" value="L21p-like"/>
    <property type="match status" value="1"/>
</dbReference>
<evidence type="ECO:0000256" key="5">
    <source>
        <dbReference type="RuleBase" id="RU000562"/>
    </source>
</evidence>
<evidence type="ECO:0000313" key="7">
    <source>
        <dbReference type="EMBL" id="HHX99374.1"/>
    </source>
</evidence>
<organism evidence="7 8">
    <name type="scientific">Candidatus Dojkabacteria bacterium</name>
    <dbReference type="NCBI Taxonomy" id="2099670"/>
    <lineage>
        <taxon>Bacteria</taxon>
        <taxon>Candidatus Dojkabacteria</taxon>
    </lineage>
</organism>
<dbReference type="GO" id="GO:0005737">
    <property type="term" value="C:cytoplasm"/>
    <property type="evidence" value="ECO:0007669"/>
    <property type="project" value="UniProtKB-ARBA"/>
</dbReference>
<feature type="region of interest" description="Disordered" evidence="6">
    <location>
        <begin position="1"/>
        <end position="27"/>
    </location>
</feature>
<dbReference type="EMBL" id="DUTP01000003">
    <property type="protein sequence ID" value="HHX99374.1"/>
    <property type="molecule type" value="Genomic_DNA"/>
</dbReference>